<keyword evidence="3" id="KW-1185">Reference proteome</keyword>
<geneLocation type="plasmid" evidence="2 3">
    <name>pRE117-2</name>
</geneLocation>
<evidence type="ECO:0000256" key="1">
    <source>
        <dbReference type="SAM" id="MobiDB-lite"/>
    </source>
</evidence>
<gene>
    <name evidence="2" type="ordered locus">AARI_pII00080</name>
</gene>
<reference evidence="3" key="1">
    <citation type="journal article" date="2010" name="PLoS ONE">
        <title>The Arthrobacter arilaitensis Re117 genome sequence reveals its genetic adaptation to the surface of cheese.</title>
        <authorList>
            <person name="Monnet C."/>
            <person name="Loux V."/>
            <person name="Gibrat J.F."/>
            <person name="Spinnler E."/>
            <person name="Barbe V."/>
            <person name="Vacherie B."/>
            <person name="Gavory F."/>
            <person name="Gourbeyre E."/>
            <person name="Siguier P."/>
            <person name="Chandler M."/>
            <person name="Elleuch R."/>
            <person name="Irlinger F."/>
            <person name="Vallaeys T."/>
        </authorList>
    </citation>
    <scope>NUCLEOTIDE SEQUENCE</scope>
    <source>
        <strain evidence="3">DSM 16368 / CIP 108037 / IAM 15318 / JCM 13566 / Re117</strain>
    </source>
</reference>
<reference evidence="3" key="2">
    <citation type="submission" date="2010-07" db="EMBL/GenBank/DDBJ databases">
        <title>Complete genome sequence of Arthrobacter arilaitensis (strain DSM 16368 / CIP 108037 / JCM 13566 / Re117).</title>
        <authorList>
            <person name="Genoscope."/>
        </authorList>
    </citation>
    <scope>NUCLEOTIDE SEQUENCE [LARGE SCALE GENOMIC DNA]</scope>
    <source>
        <strain evidence="3">DSM 16368 / CIP 108037 / IAM 15318 / JCM 13566 / Re117</strain>
        <plasmid evidence="3">pRE117-2</plasmid>
    </source>
</reference>
<feature type="compositionally biased region" description="Basic and acidic residues" evidence="1">
    <location>
        <begin position="28"/>
        <end position="41"/>
    </location>
</feature>
<name>A0ABM9PSR6_GLUAR</name>
<organism evidence="2 3">
    <name type="scientific">Glutamicibacter arilaitensis (strain DSM 16368 / CIP 108037 / IAM 15318 / JCM 13566 / NCIMB 14258 / Re117)</name>
    <name type="common">Arthrobacter arilaitensis</name>
    <dbReference type="NCBI Taxonomy" id="861360"/>
    <lineage>
        <taxon>Bacteria</taxon>
        <taxon>Bacillati</taxon>
        <taxon>Actinomycetota</taxon>
        <taxon>Actinomycetes</taxon>
        <taxon>Micrococcales</taxon>
        <taxon>Micrococcaceae</taxon>
        <taxon>Glutamicibacter</taxon>
    </lineage>
</organism>
<proteinExistence type="predicted"/>
<dbReference type="EMBL" id="FQ311476">
    <property type="protein sequence ID" value="CBQ74095.1"/>
    <property type="molecule type" value="Genomic_DNA"/>
</dbReference>
<protein>
    <submittedName>
        <fullName evidence="2">Uncharacterized protein</fullName>
    </submittedName>
</protein>
<sequence>MEDNAARKQGAGHGTDDPQVHTRRARGRPIDRSAAEVDSRAPAKRALGSVEVLEPWVHGEGKVNGWE</sequence>
<evidence type="ECO:0000313" key="2">
    <source>
        <dbReference type="EMBL" id="CBQ74095.1"/>
    </source>
</evidence>
<evidence type="ECO:0000313" key="3">
    <source>
        <dbReference type="Proteomes" id="UP000006878"/>
    </source>
</evidence>
<accession>A0ABM9PSR6</accession>
<feature type="region of interest" description="Disordered" evidence="1">
    <location>
        <begin position="1"/>
        <end position="42"/>
    </location>
</feature>
<keyword evidence="2" id="KW-0614">Plasmid</keyword>
<dbReference type="Proteomes" id="UP000006878">
    <property type="component" value="Plasmid pRE117-2"/>
</dbReference>